<dbReference type="CDD" id="cd01317">
    <property type="entry name" value="DHOase_IIa"/>
    <property type="match status" value="1"/>
</dbReference>
<evidence type="ECO:0000256" key="1">
    <source>
        <dbReference type="ARBA" id="ARBA00001947"/>
    </source>
</evidence>
<feature type="domain" description="Dihydroorotase catalytic" evidence="5">
    <location>
        <begin position="42"/>
        <end position="228"/>
    </location>
</feature>
<dbReference type="GO" id="GO:0006145">
    <property type="term" value="P:purine nucleobase catabolic process"/>
    <property type="evidence" value="ECO:0007669"/>
    <property type="project" value="TreeGrafter"/>
</dbReference>
<dbReference type="GO" id="GO:0005737">
    <property type="term" value="C:cytoplasm"/>
    <property type="evidence" value="ECO:0007669"/>
    <property type="project" value="TreeGrafter"/>
</dbReference>
<name>A0A381RTA0_9ZZZZ</name>
<dbReference type="InterPro" id="IPR004722">
    <property type="entry name" value="DHOase"/>
</dbReference>
<dbReference type="InterPro" id="IPR024403">
    <property type="entry name" value="DHOase_cat"/>
</dbReference>
<dbReference type="HAMAP" id="MF_00220_B">
    <property type="entry name" value="PyrC_classI_B"/>
    <property type="match status" value="1"/>
</dbReference>
<dbReference type="SUPFAM" id="SSF51338">
    <property type="entry name" value="Composite domain of metallo-dependent hydrolases"/>
    <property type="match status" value="1"/>
</dbReference>
<dbReference type="NCBIfam" id="TIGR00857">
    <property type="entry name" value="pyrC_multi"/>
    <property type="match status" value="1"/>
</dbReference>
<dbReference type="InterPro" id="IPR032466">
    <property type="entry name" value="Metal_Hydrolase"/>
</dbReference>
<dbReference type="Gene3D" id="2.30.40.10">
    <property type="entry name" value="Urease, subunit C, domain 1"/>
    <property type="match status" value="1"/>
</dbReference>
<evidence type="ECO:0000256" key="2">
    <source>
        <dbReference type="ARBA" id="ARBA00022723"/>
    </source>
</evidence>
<dbReference type="EMBL" id="UINC01002123">
    <property type="protein sequence ID" value="SUZ93157.1"/>
    <property type="molecule type" value="Genomic_DNA"/>
</dbReference>
<dbReference type="Pfam" id="PF12890">
    <property type="entry name" value="DHOase"/>
    <property type="match status" value="1"/>
</dbReference>
<dbReference type="PROSITE" id="PS00482">
    <property type="entry name" value="DIHYDROOROTASE_1"/>
    <property type="match status" value="1"/>
</dbReference>
<proteinExistence type="inferred from homology"/>
<comment type="cofactor">
    <cofactor evidence="1">
        <name>Zn(2+)</name>
        <dbReference type="ChEBI" id="CHEBI:29105"/>
    </cofactor>
</comment>
<dbReference type="GO" id="GO:0004038">
    <property type="term" value="F:allantoinase activity"/>
    <property type="evidence" value="ECO:0007669"/>
    <property type="project" value="TreeGrafter"/>
</dbReference>
<dbReference type="GO" id="GO:0006221">
    <property type="term" value="P:pyrimidine nucleotide biosynthetic process"/>
    <property type="evidence" value="ECO:0007669"/>
    <property type="project" value="UniProtKB-KW"/>
</dbReference>
<dbReference type="GO" id="GO:0046872">
    <property type="term" value="F:metal ion binding"/>
    <property type="evidence" value="ECO:0007669"/>
    <property type="project" value="UniProtKB-KW"/>
</dbReference>
<keyword evidence="4" id="KW-0665">Pyrimidine biosynthesis</keyword>
<dbReference type="InterPro" id="IPR002195">
    <property type="entry name" value="Dihydroorotase_CS"/>
</dbReference>
<keyword evidence="2" id="KW-0479">Metal-binding</keyword>
<gene>
    <name evidence="6" type="ORF">METZ01_LOCUS46011</name>
</gene>
<accession>A0A381RTA0</accession>
<feature type="non-terminal residue" evidence="6">
    <location>
        <position position="1"/>
    </location>
</feature>
<evidence type="ECO:0000256" key="4">
    <source>
        <dbReference type="ARBA" id="ARBA00022975"/>
    </source>
</evidence>
<dbReference type="SUPFAM" id="SSF51556">
    <property type="entry name" value="Metallo-dependent hydrolases"/>
    <property type="match status" value="1"/>
</dbReference>
<dbReference type="PANTHER" id="PTHR43668">
    <property type="entry name" value="ALLANTOINASE"/>
    <property type="match status" value="1"/>
</dbReference>
<evidence type="ECO:0000259" key="5">
    <source>
        <dbReference type="Pfam" id="PF12890"/>
    </source>
</evidence>
<protein>
    <recommendedName>
        <fullName evidence="5">Dihydroorotase catalytic domain-containing protein</fullName>
    </recommendedName>
</protein>
<evidence type="ECO:0000313" key="6">
    <source>
        <dbReference type="EMBL" id="SUZ93157.1"/>
    </source>
</evidence>
<dbReference type="Gene3D" id="3.20.20.140">
    <property type="entry name" value="Metal-dependent hydrolases"/>
    <property type="match status" value="1"/>
</dbReference>
<dbReference type="InterPro" id="IPR011059">
    <property type="entry name" value="Metal-dep_hydrolase_composite"/>
</dbReference>
<dbReference type="AlphaFoldDB" id="A0A381RTA0"/>
<dbReference type="PROSITE" id="PS00483">
    <property type="entry name" value="DIHYDROOROTASE_2"/>
    <property type="match status" value="1"/>
</dbReference>
<dbReference type="PANTHER" id="PTHR43668:SF2">
    <property type="entry name" value="ALLANTOINASE"/>
    <property type="match status" value="1"/>
</dbReference>
<dbReference type="GO" id="GO:0004151">
    <property type="term" value="F:dihydroorotase activity"/>
    <property type="evidence" value="ECO:0007669"/>
    <property type="project" value="InterPro"/>
</dbReference>
<keyword evidence="3" id="KW-0378">Hydrolase</keyword>
<organism evidence="6">
    <name type="scientific">marine metagenome</name>
    <dbReference type="NCBI Taxonomy" id="408172"/>
    <lineage>
        <taxon>unclassified sequences</taxon>
        <taxon>metagenomes</taxon>
        <taxon>ecological metagenomes</taxon>
    </lineage>
</organism>
<sequence length="419" mass="44468">VIDPAQGIDKTADVIIDGGLIESVDSDLDMDGANVLDVSGCIVAPGFIDMHVHLREPGQEYKETIQTGTAAAAAGGFTGVACMPNTSPVNDHRAVTEFIIERADEAGSVPVYPIGCVSVGQEGEALAEIGQLVEGGCVAVSDDGVAVATAELMRRALEYTRMFDIPVIEHCEDLSLTQNQKAPMNEGSVSTALGFKGHPAAAEDIIVARDLVLAELTGGSLHCAHISSAGALRMIRDAKARGVSVTCEATPHHFILTDEEVRTFDTNTKMNPPLRSKADVDAVIEALVDETIDAIVTDHAPHHADEKAFEFDLAPFGIVGLETAVPLACDRLLHRGHVTLKRLVELFSTNPARILRLDAGTLSEGAVANVTVLDLDRTATVDVSAFSSKSYNTPFDGWELKGWPVFTIVAGKVVWKATI</sequence>
<dbReference type="InterPro" id="IPR050138">
    <property type="entry name" value="DHOase/Allantoinase_Hydrolase"/>
</dbReference>
<reference evidence="6" key="1">
    <citation type="submission" date="2018-05" db="EMBL/GenBank/DDBJ databases">
        <authorList>
            <person name="Lanie J.A."/>
            <person name="Ng W.-L."/>
            <person name="Kazmierczak K.M."/>
            <person name="Andrzejewski T.M."/>
            <person name="Davidsen T.M."/>
            <person name="Wayne K.J."/>
            <person name="Tettelin H."/>
            <person name="Glass J.I."/>
            <person name="Rusch D."/>
            <person name="Podicherti R."/>
            <person name="Tsui H.-C.T."/>
            <person name="Winkler M.E."/>
        </authorList>
    </citation>
    <scope>NUCLEOTIDE SEQUENCE</scope>
</reference>
<evidence type="ECO:0000256" key="3">
    <source>
        <dbReference type="ARBA" id="ARBA00022801"/>
    </source>
</evidence>